<dbReference type="EMBL" id="QZJW01000021">
    <property type="protein sequence ID" value="RJO61335.1"/>
    <property type="molecule type" value="Genomic_DNA"/>
</dbReference>
<dbReference type="Pfam" id="PF01420">
    <property type="entry name" value="Methylase_S"/>
    <property type="match status" value="2"/>
</dbReference>
<dbReference type="PANTHER" id="PTHR30408">
    <property type="entry name" value="TYPE-1 RESTRICTION ENZYME ECOKI SPECIFICITY PROTEIN"/>
    <property type="match status" value="1"/>
</dbReference>
<comment type="caution">
    <text evidence="5">The sequence shown here is derived from an EMBL/GenBank/DDBJ whole genome shotgun (WGS) entry which is preliminary data.</text>
</comment>
<dbReference type="GO" id="GO:0009307">
    <property type="term" value="P:DNA restriction-modification system"/>
    <property type="evidence" value="ECO:0007669"/>
    <property type="project" value="UniProtKB-KW"/>
</dbReference>
<gene>
    <name evidence="5" type="ORF">C4544_03215</name>
</gene>
<keyword evidence="2" id="KW-0680">Restriction system</keyword>
<dbReference type="Proteomes" id="UP000285655">
    <property type="component" value="Unassembled WGS sequence"/>
</dbReference>
<keyword evidence="5" id="KW-0255">Endonuclease</keyword>
<dbReference type="InterPro" id="IPR000055">
    <property type="entry name" value="Restrct_endonuc_typeI_TRD"/>
</dbReference>
<feature type="domain" description="Type I restriction modification DNA specificity" evidence="4">
    <location>
        <begin position="223"/>
        <end position="353"/>
    </location>
</feature>
<evidence type="ECO:0000313" key="5">
    <source>
        <dbReference type="EMBL" id="RJO61335.1"/>
    </source>
</evidence>
<sequence length="409" mass="46102">MIIKSSETQSLGEICDQVKGIIRTGPFGSQLHQEDYSEDGIPVVMPKNIIDGHISISDIARVSEEHIERLSQHKLFEGDIIYGRRGDIGRRALITKKEQGWLCGTGCIRISLGNKKVDPVFLYYYLGQPLIIDWIYNQAIGATMPNLNTSIIRSIHITYPPLPVQHKISSILSAFDDLIENNNRRIKILEEMAQTIYREWFVNFRFPGYENVMMVKSELGMIPEGWEVVALGDVVEIRKGINITKKTIKEGFVPVVAGGLTAAYYHDQANTRFPVIAVSASGANAGFVNLYQEDIWASDCSFIDAEATPFVYYFYLLLKHRQIEVSRLQRGAAQPHVYTKDLMRLEVNSVPAEVLERFGKAIVPLFSLKGILAMKNTNLRKTRDLLLPRLISGAIDVDGMDIDIEEVKL</sequence>
<keyword evidence="5" id="KW-0378">Hydrolase</keyword>
<dbReference type="PANTHER" id="PTHR30408:SF13">
    <property type="entry name" value="TYPE I RESTRICTION ENZYME HINDI SPECIFICITY SUBUNIT"/>
    <property type="match status" value="1"/>
</dbReference>
<dbReference type="InterPro" id="IPR044946">
    <property type="entry name" value="Restrct_endonuc_typeI_TRD_sf"/>
</dbReference>
<evidence type="ECO:0000256" key="2">
    <source>
        <dbReference type="ARBA" id="ARBA00022747"/>
    </source>
</evidence>
<dbReference type="AlphaFoldDB" id="A0A419DE31"/>
<dbReference type="Gene3D" id="3.90.220.20">
    <property type="entry name" value="DNA methylase specificity domains"/>
    <property type="match status" value="2"/>
</dbReference>
<dbReference type="SUPFAM" id="SSF116734">
    <property type="entry name" value="DNA methylase specificity domain"/>
    <property type="match status" value="2"/>
</dbReference>
<feature type="domain" description="Type I restriction modification DNA specificity" evidence="4">
    <location>
        <begin position="10"/>
        <end position="190"/>
    </location>
</feature>
<proteinExistence type="inferred from homology"/>
<dbReference type="Gene3D" id="1.10.287.1120">
    <property type="entry name" value="Bipartite methylase S protein"/>
    <property type="match status" value="1"/>
</dbReference>
<dbReference type="GO" id="GO:0004519">
    <property type="term" value="F:endonuclease activity"/>
    <property type="evidence" value="ECO:0007669"/>
    <property type="project" value="UniProtKB-KW"/>
</dbReference>
<dbReference type="CDD" id="cd17291">
    <property type="entry name" value="RMtype1_S_MgeORF438P-TRD-CR_like"/>
    <property type="match status" value="1"/>
</dbReference>
<evidence type="ECO:0000256" key="1">
    <source>
        <dbReference type="ARBA" id="ARBA00010923"/>
    </source>
</evidence>
<comment type="similarity">
    <text evidence="1">Belongs to the type-I restriction system S methylase family.</text>
</comment>
<evidence type="ECO:0000259" key="4">
    <source>
        <dbReference type="Pfam" id="PF01420"/>
    </source>
</evidence>
<organism evidence="5 6">
    <name type="scientific">candidate division WS5 bacterium</name>
    <dbReference type="NCBI Taxonomy" id="2093353"/>
    <lineage>
        <taxon>Bacteria</taxon>
        <taxon>candidate division WS5</taxon>
    </lineage>
</organism>
<reference evidence="5 6" key="1">
    <citation type="journal article" date="2017" name="ISME J.">
        <title>Energy and carbon metabolisms in a deep terrestrial subsurface fluid microbial community.</title>
        <authorList>
            <person name="Momper L."/>
            <person name="Jungbluth S.P."/>
            <person name="Lee M.D."/>
            <person name="Amend J.P."/>
        </authorList>
    </citation>
    <scope>NUCLEOTIDE SEQUENCE [LARGE SCALE GENOMIC DNA]</scope>
    <source>
        <strain evidence="5">SURF_29</strain>
    </source>
</reference>
<accession>A0A419DE31</accession>
<protein>
    <submittedName>
        <fullName evidence="5">Restriction endonuclease subunit S</fullName>
    </submittedName>
</protein>
<dbReference type="InterPro" id="IPR052021">
    <property type="entry name" value="Type-I_RS_S_subunit"/>
</dbReference>
<keyword evidence="5" id="KW-0540">Nuclease</keyword>
<name>A0A419DE31_9BACT</name>
<evidence type="ECO:0000256" key="3">
    <source>
        <dbReference type="ARBA" id="ARBA00023125"/>
    </source>
</evidence>
<keyword evidence="3" id="KW-0238">DNA-binding</keyword>
<dbReference type="GO" id="GO:0003677">
    <property type="term" value="F:DNA binding"/>
    <property type="evidence" value="ECO:0007669"/>
    <property type="project" value="UniProtKB-KW"/>
</dbReference>
<evidence type="ECO:0000313" key="6">
    <source>
        <dbReference type="Proteomes" id="UP000285655"/>
    </source>
</evidence>